<dbReference type="GO" id="GO:0022857">
    <property type="term" value="F:transmembrane transporter activity"/>
    <property type="evidence" value="ECO:0007669"/>
    <property type="project" value="TreeGrafter"/>
</dbReference>
<dbReference type="Pfam" id="PF00005">
    <property type="entry name" value="ABC_tran"/>
    <property type="match status" value="1"/>
</dbReference>
<dbReference type="GO" id="GO:0098796">
    <property type="term" value="C:membrane protein complex"/>
    <property type="evidence" value="ECO:0007669"/>
    <property type="project" value="UniProtKB-ARBA"/>
</dbReference>
<evidence type="ECO:0000259" key="5">
    <source>
        <dbReference type="PROSITE" id="PS50893"/>
    </source>
</evidence>
<proteinExistence type="inferred from homology"/>
<evidence type="ECO:0000256" key="3">
    <source>
        <dbReference type="ARBA" id="ARBA00022840"/>
    </source>
</evidence>
<keyword evidence="2" id="KW-0547">Nucleotide-binding</keyword>
<sequence length="272" mass="29412">MFTFSRGSTPAVEPNEANSSPLVIKDAVKRFRQGDREVRALDGVSLEVRSGTFLAVMGASGSGKSTLLHLMAGLTTADEGQVLVNGQDIGKLDDKKLTLFRRHQIGLVFQSFNLIPTLSAEENILLPLMLDGKAFANRKGNGASNGHDSRVEDLLRTLGLDKRRGHRPDAMSGGEQQRVAIGRALVTDPAVILADEPTGNLDSVNSRSVCELLRDLSVRQGRTIVMVTHEPTVAAYASEVAVLKDGKLVSRFNTDPDHGAEKLAARYQESIR</sequence>
<dbReference type="InterPro" id="IPR027417">
    <property type="entry name" value="P-loop_NTPase"/>
</dbReference>
<dbReference type="PROSITE" id="PS50893">
    <property type="entry name" value="ABC_TRANSPORTER_2"/>
    <property type="match status" value="1"/>
</dbReference>
<comment type="similarity">
    <text evidence="4">Belongs to the ABC transporter superfamily. Macrolide exporter (TC 3.A.1.122) family.</text>
</comment>
<gene>
    <name evidence="6" type="ORF">IPV69_11925</name>
</gene>
<evidence type="ECO:0000256" key="4">
    <source>
        <dbReference type="ARBA" id="ARBA00038388"/>
    </source>
</evidence>
<feature type="domain" description="ABC transporter" evidence="5">
    <location>
        <begin position="22"/>
        <end position="270"/>
    </location>
</feature>
<keyword evidence="3 6" id="KW-0067">ATP-binding</keyword>
<dbReference type="SUPFAM" id="SSF52540">
    <property type="entry name" value="P-loop containing nucleoside triphosphate hydrolases"/>
    <property type="match status" value="1"/>
</dbReference>
<evidence type="ECO:0000313" key="7">
    <source>
        <dbReference type="Proteomes" id="UP000593765"/>
    </source>
</evidence>
<dbReference type="GO" id="GO:0016887">
    <property type="term" value="F:ATP hydrolysis activity"/>
    <property type="evidence" value="ECO:0007669"/>
    <property type="project" value="InterPro"/>
</dbReference>
<keyword evidence="7" id="KW-1185">Reference proteome</keyword>
<evidence type="ECO:0000256" key="1">
    <source>
        <dbReference type="ARBA" id="ARBA00022448"/>
    </source>
</evidence>
<name>A0A7M2X3K3_9BACT</name>
<evidence type="ECO:0000256" key="2">
    <source>
        <dbReference type="ARBA" id="ARBA00022741"/>
    </source>
</evidence>
<dbReference type="RefSeq" id="WP_206295337.1">
    <property type="nucleotide sequence ID" value="NZ_CP063458.1"/>
</dbReference>
<dbReference type="KEGG" id="hbs:IPV69_11925"/>
<dbReference type="InterPro" id="IPR017911">
    <property type="entry name" value="MacB-like_ATP-bd"/>
</dbReference>
<dbReference type="AlphaFoldDB" id="A0A7M2X3K3"/>
<organism evidence="6 7">
    <name type="scientific">Humisphaera borealis</name>
    <dbReference type="NCBI Taxonomy" id="2807512"/>
    <lineage>
        <taxon>Bacteria</taxon>
        <taxon>Pseudomonadati</taxon>
        <taxon>Planctomycetota</taxon>
        <taxon>Phycisphaerae</taxon>
        <taxon>Tepidisphaerales</taxon>
        <taxon>Tepidisphaeraceae</taxon>
        <taxon>Humisphaera</taxon>
    </lineage>
</organism>
<protein>
    <submittedName>
        <fullName evidence="6">ABC transporter ATP-binding protein</fullName>
    </submittedName>
</protein>
<dbReference type="SMART" id="SM00382">
    <property type="entry name" value="AAA"/>
    <property type="match status" value="1"/>
</dbReference>
<dbReference type="PROSITE" id="PS00211">
    <property type="entry name" value="ABC_TRANSPORTER_1"/>
    <property type="match status" value="1"/>
</dbReference>
<reference evidence="6 7" key="1">
    <citation type="submission" date="2020-10" db="EMBL/GenBank/DDBJ databases">
        <title>Wide distribution of Phycisphaera-like planctomycetes from WD2101 soil group in peatlands and genome analysis of the first cultivated representative.</title>
        <authorList>
            <person name="Dedysh S.N."/>
            <person name="Beletsky A.V."/>
            <person name="Ivanova A."/>
            <person name="Kulichevskaya I.S."/>
            <person name="Suzina N.E."/>
            <person name="Philippov D.A."/>
            <person name="Rakitin A.L."/>
            <person name="Mardanov A.V."/>
            <person name="Ravin N.V."/>
        </authorList>
    </citation>
    <scope>NUCLEOTIDE SEQUENCE [LARGE SCALE GENOMIC DNA]</scope>
    <source>
        <strain evidence="6 7">M1803</strain>
    </source>
</reference>
<evidence type="ECO:0000313" key="6">
    <source>
        <dbReference type="EMBL" id="QOV92012.1"/>
    </source>
</evidence>
<dbReference type="InterPro" id="IPR017871">
    <property type="entry name" value="ABC_transporter-like_CS"/>
</dbReference>
<dbReference type="Gene3D" id="3.40.50.300">
    <property type="entry name" value="P-loop containing nucleotide triphosphate hydrolases"/>
    <property type="match status" value="1"/>
</dbReference>
<dbReference type="InterPro" id="IPR003593">
    <property type="entry name" value="AAA+_ATPase"/>
</dbReference>
<dbReference type="CDD" id="cd03255">
    <property type="entry name" value="ABC_MJ0796_LolCDE_FtsE"/>
    <property type="match status" value="1"/>
</dbReference>
<dbReference type="Proteomes" id="UP000593765">
    <property type="component" value="Chromosome"/>
</dbReference>
<dbReference type="FunFam" id="3.40.50.300:FF:000032">
    <property type="entry name" value="Export ABC transporter ATP-binding protein"/>
    <property type="match status" value="1"/>
</dbReference>
<dbReference type="PANTHER" id="PTHR24220:SF86">
    <property type="entry name" value="ABC TRANSPORTER ABCH.1"/>
    <property type="match status" value="1"/>
</dbReference>
<dbReference type="GO" id="GO:0005886">
    <property type="term" value="C:plasma membrane"/>
    <property type="evidence" value="ECO:0007669"/>
    <property type="project" value="TreeGrafter"/>
</dbReference>
<dbReference type="PANTHER" id="PTHR24220">
    <property type="entry name" value="IMPORT ATP-BINDING PROTEIN"/>
    <property type="match status" value="1"/>
</dbReference>
<keyword evidence="1" id="KW-0813">Transport</keyword>
<dbReference type="InterPro" id="IPR015854">
    <property type="entry name" value="ABC_transpr_LolD-like"/>
</dbReference>
<dbReference type="GO" id="GO:0005524">
    <property type="term" value="F:ATP binding"/>
    <property type="evidence" value="ECO:0007669"/>
    <property type="project" value="UniProtKB-KW"/>
</dbReference>
<accession>A0A7M2X3K3</accession>
<dbReference type="EMBL" id="CP063458">
    <property type="protein sequence ID" value="QOV92012.1"/>
    <property type="molecule type" value="Genomic_DNA"/>
</dbReference>
<dbReference type="InterPro" id="IPR003439">
    <property type="entry name" value="ABC_transporter-like_ATP-bd"/>
</dbReference>